<sequence length="119" mass="12410">MCSVPGTEKAPPTAHCWPTQRTSAARPPRGGEGGGRGVEQNGLVGLASIKTTCARLGRGPDSGCLTNEVSKLITSPAARAGGRGVEQEARTILALQQAISARLRRGQQNDRVGMNACRF</sequence>
<evidence type="ECO:0000313" key="3">
    <source>
        <dbReference type="Proteomes" id="UP001156836"/>
    </source>
</evidence>
<name>A0ABQ6BVG8_9NEIS</name>
<comment type="caution">
    <text evidence="2">The sequence shown here is derived from an EMBL/GenBank/DDBJ whole genome shotgun (WGS) entry which is preliminary data.</text>
</comment>
<keyword evidence="3" id="KW-1185">Reference proteome</keyword>
<evidence type="ECO:0000256" key="1">
    <source>
        <dbReference type="SAM" id="MobiDB-lite"/>
    </source>
</evidence>
<gene>
    <name evidence="2" type="ORF">GCM10007860_28260</name>
</gene>
<accession>A0ABQ6BVG8</accession>
<dbReference type="EMBL" id="BSOZ01000058">
    <property type="protein sequence ID" value="GLS05669.1"/>
    <property type="molecule type" value="Genomic_DNA"/>
</dbReference>
<feature type="region of interest" description="Disordered" evidence="1">
    <location>
        <begin position="1"/>
        <end position="40"/>
    </location>
</feature>
<organism evidence="2 3">
    <name type="scientific">Chitiniphilus shinanonensis</name>
    <dbReference type="NCBI Taxonomy" id="553088"/>
    <lineage>
        <taxon>Bacteria</taxon>
        <taxon>Pseudomonadati</taxon>
        <taxon>Pseudomonadota</taxon>
        <taxon>Betaproteobacteria</taxon>
        <taxon>Neisseriales</taxon>
        <taxon>Chitinibacteraceae</taxon>
        <taxon>Chitiniphilus</taxon>
    </lineage>
</organism>
<evidence type="ECO:0000313" key="2">
    <source>
        <dbReference type="EMBL" id="GLS05669.1"/>
    </source>
</evidence>
<reference evidence="3" key="1">
    <citation type="journal article" date="2019" name="Int. J. Syst. Evol. Microbiol.">
        <title>The Global Catalogue of Microorganisms (GCM) 10K type strain sequencing project: providing services to taxonomists for standard genome sequencing and annotation.</title>
        <authorList>
            <consortium name="The Broad Institute Genomics Platform"/>
            <consortium name="The Broad Institute Genome Sequencing Center for Infectious Disease"/>
            <person name="Wu L."/>
            <person name="Ma J."/>
        </authorList>
    </citation>
    <scope>NUCLEOTIDE SEQUENCE [LARGE SCALE GENOMIC DNA]</scope>
    <source>
        <strain evidence="3">NBRC 104970</strain>
    </source>
</reference>
<proteinExistence type="predicted"/>
<protein>
    <submittedName>
        <fullName evidence="2">Uncharacterized protein</fullName>
    </submittedName>
</protein>
<dbReference type="Proteomes" id="UP001156836">
    <property type="component" value="Unassembled WGS sequence"/>
</dbReference>